<dbReference type="Pfam" id="PF07905">
    <property type="entry name" value="PucR"/>
    <property type="match status" value="1"/>
</dbReference>
<sequence>MPNYPGKVFEERILASYESVTDAFKQRPTKHRRIALIPYTVYDMDTNATDPTPITVADALALPELRAGAPDLVAGKNGLERRLRWAHVVAGTGAFGLLDGAELILTTGAGWPSDAAALEDLSAALVGADPAAVVLELGANFSAAPVELIRACEERTIPLILLHREVRFVQITQRIHQLVLAAQTEALAARTEVHEMLTELGLNRSPVDYVIERLAETIGAPVVLEDSAEHVVAWAARDRDPESVLAPWTAAGPRSLPAGSERIAVEAQGRSWGHLAALPGPAHPAGRRTVLELGALALALGRLADTTGEQWLQLSSKQLFDTLLSGRYRRDTELAAQLAAAGLPVDGRLLLGATLRGTGAFGAHDTLERALLETALRRAVAPEGRVIVVPDSGVSGERTTFLALLSFPPEDPRVAAPLGISAPPLAARLARELDMLIPSTTPASWRAHLGLGATGRGVRSLITSLERVRAAGQLRPSGTVGRVTAQHAERQALAYLVRGLAAAPEVQEYALATLGPLIEHDAAGGTGHSGDLLVVLRAYLDHPTNRSLAAQRARLSRSVFYQRLALIEELLDVDLSDGTTIATLAVALLARGEG</sequence>
<dbReference type="PANTHER" id="PTHR33744:SF1">
    <property type="entry name" value="DNA-BINDING TRANSCRIPTIONAL ACTIVATOR ADER"/>
    <property type="match status" value="1"/>
</dbReference>
<dbReference type="Gene3D" id="1.10.10.2840">
    <property type="entry name" value="PucR C-terminal helix-turn-helix domain"/>
    <property type="match status" value="1"/>
</dbReference>
<proteinExistence type="predicted"/>
<evidence type="ECO:0000313" key="4">
    <source>
        <dbReference type="Proteomes" id="UP000295601"/>
    </source>
</evidence>
<evidence type="ECO:0000259" key="1">
    <source>
        <dbReference type="Pfam" id="PF07905"/>
    </source>
</evidence>
<evidence type="ECO:0000259" key="2">
    <source>
        <dbReference type="Pfam" id="PF13556"/>
    </source>
</evidence>
<name>A0A4R6RXM8_9MICO</name>
<dbReference type="Pfam" id="PF13556">
    <property type="entry name" value="HTH_30"/>
    <property type="match status" value="1"/>
</dbReference>
<organism evidence="3 4">
    <name type="scientific">Leucobacter luti</name>
    <dbReference type="NCBI Taxonomy" id="340320"/>
    <lineage>
        <taxon>Bacteria</taxon>
        <taxon>Bacillati</taxon>
        <taxon>Actinomycetota</taxon>
        <taxon>Actinomycetes</taxon>
        <taxon>Micrococcales</taxon>
        <taxon>Microbacteriaceae</taxon>
        <taxon>Leucobacter</taxon>
    </lineage>
</organism>
<dbReference type="Proteomes" id="UP000295601">
    <property type="component" value="Unassembled WGS sequence"/>
</dbReference>
<dbReference type="InterPro" id="IPR012914">
    <property type="entry name" value="PucR_dom"/>
</dbReference>
<dbReference type="PANTHER" id="PTHR33744">
    <property type="entry name" value="CARBOHYDRATE DIACID REGULATOR"/>
    <property type="match status" value="1"/>
</dbReference>
<evidence type="ECO:0000313" key="3">
    <source>
        <dbReference type="EMBL" id="TDP90946.1"/>
    </source>
</evidence>
<reference evidence="3 4" key="1">
    <citation type="submission" date="2019-03" db="EMBL/GenBank/DDBJ databases">
        <title>Genomic analyses of the natural microbiome of Caenorhabditis elegans.</title>
        <authorList>
            <person name="Samuel B."/>
        </authorList>
    </citation>
    <scope>NUCLEOTIDE SEQUENCE [LARGE SCALE GENOMIC DNA]</scope>
    <source>
        <strain evidence="3 4">JUb18</strain>
    </source>
</reference>
<dbReference type="InterPro" id="IPR025736">
    <property type="entry name" value="PucR_C-HTH_dom"/>
</dbReference>
<dbReference type="InterPro" id="IPR051448">
    <property type="entry name" value="CdaR-like_regulators"/>
</dbReference>
<gene>
    <name evidence="3" type="ORF">EDF62_2602</name>
</gene>
<feature type="domain" description="Purine catabolism PurC-like" evidence="1">
    <location>
        <begin position="58"/>
        <end position="178"/>
    </location>
</feature>
<accession>A0A4R6RXM8</accession>
<comment type="caution">
    <text evidence="3">The sequence shown here is derived from an EMBL/GenBank/DDBJ whole genome shotgun (WGS) entry which is preliminary data.</text>
</comment>
<feature type="domain" description="PucR C-terminal helix-turn-helix" evidence="2">
    <location>
        <begin position="532"/>
        <end position="590"/>
    </location>
</feature>
<protein>
    <submittedName>
        <fullName evidence="3">Purine catabolism regulator</fullName>
    </submittedName>
</protein>
<dbReference type="InterPro" id="IPR042070">
    <property type="entry name" value="PucR_C-HTH_sf"/>
</dbReference>
<dbReference type="AlphaFoldDB" id="A0A4R6RXM8"/>
<keyword evidence="4" id="KW-1185">Reference proteome</keyword>
<dbReference type="EMBL" id="SNYA01000006">
    <property type="protein sequence ID" value="TDP90946.1"/>
    <property type="molecule type" value="Genomic_DNA"/>
</dbReference>